<evidence type="ECO:0000313" key="2">
    <source>
        <dbReference type="EMBL" id="KAK5200701.1"/>
    </source>
</evidence>
<name>A0ABR0LNX8_9PEZI</name>
<dbReference type="Proteomes" id="UP001357485">
    <property type="component" value="Unassembled WGS sequence"/>
</dbReference>
<gene>
    <name evidence="2" type="ORF">LTR16_005195</name>
</gene>
<feature type="compositionally biased region" description="Basic and acidic residues" evidence="1">
    <location>
        <begin position="46"/>
        <end position="65"/>
    </location>
</feature>
<feature type="region of interest" description="Disordered" evidence="1">
    <location>
        <begin position="1"/>
        <end position="79"/>
    </location>
</feature>
<feature type="non-terminal residue" evidence="2">
    <location>
        <position position="1"/>
    </location>
</feature>
<feature type="compositionally biased region" description="Basic residues" evidence="1">
    <location>
        <begin position="70"/>
        <end position="79"/>
    </location>
</feature>
<accession>A0ABR0LNX8</accession>
<sequence>PTPPPPSLRARSQELQNRTTVHRVQQHYPPQRPQVHHLRRRQRCHPSRDPRRARHDAPARADAKAQTRSPPRRRNYHPP</sequence>
<evidence type="ECO:0000313" key="3">
    <source>
        <dbReference type="Proteomes" id="UP001357485"/>
    </source>
</evidence>
<dbReference type="EMBL" id="JAVRRA010017210">
    <property type="protein sequence ID" value="KAK5200701.1"/>
    <property type="molecule type" value="Genomic_DNA"/>
</dbReference>
<organism evidence="2 3">
    <name type="scientific">Cryomyces antarcticus</name>
    <dbReference type="NCBI Taxonomy" id="329879"/>
    <lineage>
        <taxon>Eukaryota</taxon>
        <taxon>Fungi</taxon>
        <taxon>Dikarya</taxon>
        <taxon>Ascomycota</taxon>
        <taxon>Pezizomycotina</taxon>
        <taxon>Dothideomycetes</taxon>
        <taxon>Dothideomycetes incertae sedis</taxon>
        <taxon>Cryomyces</taxon>
    </lineage>
</organism>
<evidence type="ECO:0000256" key="1">
    <source>
        <dbReference type="SAM" id="MobiDB-lite"/>
    </source>
</evidence>
<feature type="non-terminal residue" evidence="2">
    <location>
        <position position="79"/>
    </location>
</feature>
<reference evidence="2 3" key="1">
    <citation type="submission" date="2023-08" db="EMBL/GenBank/DDBJ databases">
        <title>Black Yeasts Isolated from many extreme environments.</title>
        <authorList>
            <person name="Coleine C."/>
            <person name="Stajich J.E."/>
            <person name="Selbmann L."/>
        </authorList>
    </citation>
    <scope>NUCLEOTIDE SEQUENCE [LARGE SCALE GENOMIC DNA]</scope>
    <source>
        <strain evidence="2 3">CCFEE 536</strain>
    </source>
</reference>
<keyword evidence="3" id="KW-1185">Reference proteome</keyword>
<protein>
    <submittedName>
        <fullName evidence="2">Uncharacterized protein</fullName>
    </submittedName>
</protein>
<proteinExistence type="predicted"/>
<comment type="caution">
    <text evidence="2">The sequence shown here is derived from an EMBL/GenBank/DDBJ whole genome shotgun (WGS) entry which is preliminary data.</text>
</comment>
<feature type="compositionally biased region" description="Basic residues" evidence="1">
    <location>
        <begin position="34"/>
        <end position="45"/>
    </location>
</feature>